<comment type="caution">
    <text evidence="10">The sequence shown here is derived from an EMBL/GenBank/DDBJ whole genome shotgun (WGS) entry which is preliminary data.</text>
</comment>
<comment type="subcellular location">
    <subcellularLocation>
        <location evidence="8">Cytoplasm</location>
    </subcellularLocation>
</comment>
<evidence type="ECO:0000256" key="6">
    <source>
        <dbReference type="ARBA" id="ARBA00023098"/>
    </source>
</evidence>
<evidence type="ECO:0000256" key="2">
    <source>
        <dbReference type="ARBA" id="ARBA00022679"/>
    </source>
</evidence>
<comment type="cofactor">
    <cofactor evidence="8">
        <name>Mg(2+)</name>
        <dbReference type="ChEBI" id="CHEBI:18420"/>
    </cofactor>
</comment>
<dbReference type="Proteomes" id="UP001595897">
    <property type="component" value="Unassembled WGS sequence"/>
</dbReference>
<protein>
    <recommendedName>
        <fullName evidence="8">Holo-[acyl-carrier-protein] synthase</fullName>
        <shortName evidence="8">Holo-ACP synthase</shortName>
        <ecNumber evidence="8">2.7.8.7</ecNumber>
    </recommendedName>
    <alternativeName>
        <fullName evidence="8">4'-phosphopantetheinyl transferase AcpS</fullName>
    </alternativeName>
</protein>
<evidence type="ECO:0000256" key="1">
    <source>
        <dbReference type="ARBA" id="ARBA00022516"/>
    </source>
</evidence>
<accession>A0ABV9LZL0</accession>
<keyword evidence="3 8" id="KW-0479">Metal-binding</keyword>
<keyword evidence="11" id="KW-1185">Reference proteome</keyword>
<dbReference type="InterPro" id="IPR002582">
    <property type="entry name" value="ACPS"/>
</dbReference>
<dbReference type="InterPro" id="IPR008278">
    <property type="entry name" value="4-PPantetheinyl_Trfase_dom"/>
</dbReference>
<evidence type="ECO:0000256" key="5">
    <source>
        <dbReference type="ARBA" id="ARBA00022842"/>
    </source>
</evidence>
<gene>
    <name evidence="8 10" type="primary">acpS</name>
    <name evidence="10" type="ORF">ACFO4O_15925</name>
</gene>
<keyword evidence="1 8" id="KW-0444">Lipid biosynthesis</keyword>
<dbReference type="NCBIfam" id="TIGR00556">
    <property type="entry name" value="pantethn_trn"/>
    <property type="match status" value="1"/>
</dbReference>
<dbReference type="EMBL" id="JBHSGU010000019">
    <property type="protein sequence ID" value="MFC4701644.1"/>
    <property type="molecule type" value="Genomic_DNA"/>
</dbReference>
<keyword evidence="7 8" id="KW-0275">Fatty acid biosynthesis</keyword>
<evidence type="ECO:0000256" key="8">
    <source>
        <dbReference type="HAMAP-Rule" id="MF_00101"/>
    </source>
</evidence>
<name>A0ABV9LZL0_9ALTE</name>
<feature type="domain" description="4'-phosphopantetheinyl transferase" evidence="9">
    <location>
        <begin position="5"/>
        <end position="120"/>
    </location>
</feature>
<evidence type="ECO:0000313" key="10">
    <source>
        <dbReference type="EMBL" id="MFC4701644.1"/>
    </source>
</evidence>
<keyword evidence="5 8" id="KW-0460">Magnesium</keyword>
<evidence type="ECO:0000256" key="4">
    <source>
        <dbReference type="ARBA" id="ARBA00022832"/>
    </source>
</evidence>
<dbReference type="Gene3D" id="3.90.470.20">
    <property type="entry name" value="4'-phosphopantetheinyl transferase domain"/>
    <property type="match status" value="1"/>
</dbReference>
<dbReference type="RefSeq" id="WP_382410462.1">
    <property type="nucleotide sequence ID" value="NZ_JBHSGU010000019.1"/>
</dbReference>
<dbReference type="NCBIfam" id="TIGR00516">
    <property type="entry name" value="acpS"/>
    <property type="match status" value="1"/>
</dbReference>
<sequence>MMILGIGTDIVDIKRIEKALSKGDALAKRVLTEFEWQEFTDCSMQARYLAKKFASKEAAVKAIGTGIGHGISWQHIEVIHDELGKPILRALGAFELWCREHQVSSLHISIADEQDYATAFVIIEAQLNQSTSGTF</sequence>
<keyword evidence="6 8" id="KW-0443">Lipid metabolism</keyword>
<keyword evidence="8" id="KW-0963">Cytoplasm</keyword>
<evidence type="ECO:0000259" key="9">
    <source>
        <dbReference type="Pfam" id="PF01648"/>
    </source>
</evidence>
<dbReference type="Pfam" id="PF01648">
    <property type="entry name" value="ACPS"/>
    <property type="match status" value="1"/>
</dbReference>
<proteinExistence type="inferred from homology"/>
<keyword evidence="4 8" id="KW-0276">Fatty acid metabolism</keyword>
<dbReference type="SUPFAM" id="SSF56214">
    <property type="entry name" value="4'-phosphopantetheinyl transferase"/>
    <property type="match status" value="1"/>
</dbReference>
<comment type="similarity">
    <text evidence="8">Belongs to the P-Pant transferase superfamily. AcpS family.</text>
</comment>
<evidence type="ECO:0000256" key="3">
    <source>
        <dbReference type="ARBA" id="ARBA00022723"/>
    </source>
</evidence>
<dbReference type="InterPro" id="IPR037143">
    <property type="entry name" value="4-PPantetheinyl_Trfase_dom_sf"/>
</dbReference>
<dbReference type="GO" id="GO:0008897">
    <property type="term" value="F:holo-[acyl-carrier-protein] synthase activity"/>
    <property type="evidence" value="ECO:0007669"/>
    <property type="project" value="UniProtKB-EC"/>
</dbReference>
<evidence type="ECO:0000256" key="7">
    <source>
        <dbReference type="ARBA" id="ARBA00023160"/>
    </source>
</evidence>
<keyword evidence="2 8" id="KW-0808">Transferase</keyword>
<dbReference type="InterPro" id="IPR004568">
    <property type="entry name" value="Ppantetheine-prot_Trfase_dom"/>
</dbReference>
<dbReference type="EC" id="2.7.8.7" evidence="8"/>
<organism evidence="10 11">
    <name type="scientific">Glaciecola siphonariae</name>
    <dbReference type="NCBI Taxonomy" id="521012"/>
    <lineage>
        <taxon>Bacteria</taxon>
        <taxon>Pseudomonadati</taxon>
        <taxon>Pseudomonadota</taxon>
        <taxon>Gammaproteobacteria</taxon>
        <taxon>Alteromonadales</taxon>
        <taxon>Alteromonadaceae</taxon>
        <taxon>Glaciecola</taxon>
    </lineage>
</organism>
<reference evidence="11" key="1">
    <citation type="journal article" date="2019" name="Int. J. Syst. Evol. Microbiol.">
        <title>The Global Catalogue of Microorganisms (GCM) 10K type strain sequencing project: providing services to taxonomists for standard genome sequencing and annotation.</title>
        <authorList>
            <consortium name="The Broad Institute Genomics Platform"/>
            <consortium name="The Broad Institute Genome Sequencing Center for Infectious Disease"/>
            <person name="Wu L."/>
            <person name="Ma J."/>
        </authorList>
    </citation>
    <scope>NUCLEOTIDE SEQUENCE [LARGE SCALE GENOMIC DNA]</scope>
    <source>
        <strain evidence="11">KACC 12507</strain>
    </source>
</reference>
<feature type="binding site" evidence="8">
    <location>
        <position position="9"/>
    </location>
    <ligand>
        <name>Mg(2+)</name>
        <dbReference type="ChEBI" id="CHEBI:18420"/>
    </ligand>
</feature>
<feature type="binding site" evidence="8">
    <location>
        <position position="57"/>
    </location>
    <ligand>
        <name>Mg(2+)</name>
        <dbReference type="ChEBI" id="CHEBI:18420"/>
    </ligand>
</feature>
<evidence type="ECO:0000313" key="11">
    <source>
        <dbReference type="Proteomes" id="UP001595897"/>
    </source>
</evidence>
<comment type="function">
    <text evidence="8">Transfers the 4'-phosphopantetheine moiety from coenzyme A to a Ser of acyl-carrier-protein.</text>
</comment>
<dbReference type="HAMAP" id="MF_00101">
    <property type="entry name" value="AcpS"/>
    <property type="match status" value="1"/>
</dbReference>
<comment type="catalytic activity">
    <reaction evidence="8">
        <text>apo-[ACP] + CoA = holo-[ACP] + adenosine 3',5'-bisphosphate + H(+)</text>
        <dbReference type="Rhea" id="RHEA:12068"/>
        <dbReference type="Rhea" id="RHEA-COMP:9685"/>
        <dbReference type="Rhea" id="RHEA-COMP:9690"/>
        <dbReference type="ChEBI" id="CHEBI:15378"/>
        <dbReference type="ChEBI" id="CHEBI:29999"/>
        <dbReference type="ChEBI" id="CHEBI:57287"/>
        <dbReference type="ChEBI" id="CHEBI:58343"/>
        <dbReference type="ChEBI" id="CHEBI:64479"/>
        <dbReference type="EC" id="2.7.8.7"/>
    </reaction>
</comment>